<comment type="caution">
    <text evidence="1">The sequence shown here is derived from an EMBL/GenBank/DDBJ whole genome shotgun (WGS) entry which is preliminary data.</text>
</comment>
<dbReference type="RefSeq" id="WP_341398559.1">
    <property type="nucleotide sequence ID" value="NZ_JBBUTI010000005.1"/>
</dbReference>
<keyword evidence="2" id="KW-1185">Reference proteome</keyword>
<reference evidence="1 2" key="1">
    <citation type="submission" date="2024-04" db="EMBL/GenBank/DDBJ databases">
        <title>Novel species of the genus Ideonella isolated from streams.</title>
        <authorList>
            <person name="Lu H."/>
        </authorList>
    </citation>
    <scope>NUCLEOTIDE SEQUENCE [LARGE SCALE GENOMIC DNA]</scope>
    <source>
        <strain evidence="1 2">LYT19W</strain>
    </source>
</reference>
<sequence length="188" mass="21127">MTATPMFFATPTLFGEWLAAHAATESFLVVGFHKVDSGEPSMRWGESVDEALCVGWIDGVRKRIDDQRYQIRFTPRKPGSIWSAVNIAKFEQLMAAGRIQPAGLAAFERRSEARSRVYAYEQTETASFTAPELALFQAQPQAWQFFEALAPGYRRTAMHHLHSAKRPETRAVRLARLIARCAAGERPV</sequence>
<evidence type="ECO:0000313" key="2">
    <source>
        <dbReference type="Proteomes" id="UP001379945"/>
    </source>
</evidence>
<name>A0ABU9C327_9BURK</name>
<organism evidence="1 2">
    <name type="scientific">Ideonella margarita</name>
    <dbReference type="NCBI Taxonomy" id="2984191"/>
    <lineage>
        <taxon>Bacteria</taxon>
        <taxon>Pseudomonadati</taxon>
        <taxon>Pseudomonadota</taxon>
        <taxon>Betaproteobacteria</taxon>
        <taxon>Burkholderiales</taxon>
        <taxon>Sphaerotilaceae</taxon>
        <taxon>Ideonella</taxon>
    </lineage>
</organism>
<evidence type="ECO:0000313" key="1">
    <source>
        <dbReference type="EMBL" id="MEK8046271.1"/>
    </source>
</evidence>
<accession>A0ABU9C327</accession>
<dbReference type="Proteomes" id="UP001379945">
    <property type="component" value="Unassembled WGS sequence"/>
</dbReference>
<dbReference type="Pfam" id="PF13376">
    <property type="entry name" value="OmdA"/>
    <property type="match status" value="1"/>
</dbReference>
<protein>
    <submittedName>
        <fullName evidence="1">YdeI/OmpD-associated family protein</fullName>
    </submittedName>
</protein>
<gene>
    <name evidence="1" type="ORF">AACH00_07955</name>
</gene>
<dbReference type="EMBL" id="JBBUTI010000005">
    <property type="protein sequence ID" value="MEK8046271.1"/>
    <property type="molecule type" value="Genomic_DNA"/>
</dbReference>
<proteinExistence type="predicted"/>